<accession>A0A977KXL8</accession>
<reference evidence="1" key="1">
    <citation type="submission" date="2021-04" db="EMBL/GenBank/DDBJ databases">
        <title>Genome sequence of Woronichinia naegeliana from Washington state freshwater lake bloom.</title>
        <authorList>
            <person name="Dreher T.W."/>
        </authorList>
    </citation>
    <scope>NUCLEOTIDE SEQUENCE</scope>
    <source>
        <strain evidence="1">WA131</strain>
    </source>
</reference>
<dbReference type="EMBL" id="CP073041">
    <property type="protein sequence ID" value="UXE60470.1"/>
    <property type="molecule type" value="Genomic_DNA"/>
</dbReference>
<protein>
    <submittedName>
        <fullName evidence="1">Uncharacterized protein</fullName>
    </submittedName>
</protein>
<gene>
    <name evidence="1" type="ORF">KA717_33805</name>
</gene>
<dbReference type="Proteomes" id="UP001065613">
    <property type="component" value="Chromosome"/>
</dbReference>
<name>A0A977KXL8_9CYAN</name>
<proteinExistence type="predicted"/>
<sequence>MAQLSEETQKIVLELQQNLLFIIHDATSFQFMILENYGETEATLSDLEQLDNVQQRADTYYSRFSTLLRQIAASQPSATSATLALLSRSIEDAQGTVFALKATIQEIKQDWGLR</sequence>
<evidence type="ECO:0000313" key="1">
    <source>
        <dbReference type="EMBL" id="UXE60470.1"/>
    </source>
</evidence>
<dbReference type="AlphaFoldDB" id="A0A977KXL8"/>
<dbReference type="KEGG" id="wna:KA717_33805"/>
<organism evidence="1">
    <name type="scientific">Woronichinia naegeliana WA131</name>
    <dbReference type="NCBI Taxonomy" id="2824559"/>
    <lineage>
        <taxon>Bacteria</taxon>
        <taxon>Bacillati</taxon>
        <taxon>Cyanobacteriota</taxon>
        <taxon>Cyanophyceae</taxon>
        <taxon>Synechococcales</taxon>
        <taxon>Coelosphaeriaceae</taxon>
        <taxon>Woronichinia</taxon>
    </lineage>
</organism>